<feature type="domain" description="Cytochrome c" evidence="10">
    <location>
        <begin position="44"/>
        <end position="117"/>
    </location>
</feature>
<evidence type="ECO:0000256" key="2">
    <source>
        <dbReference type="ARBA" id="ARBA00022617"/>
    </source>
</evidence>
<feature type="binding site" description="axial binding residue" evidence="7">
    <location>
        <position position="96"/>
    </location>
    <ligand>
        <name>heme c</name>
        <dbReference type="ChEBI" id="CHEBI:61717"/>
    </ligand>
    <ligandPart>
        <name>Fe</name>
        <dbReference type="ChEBI" id="CHEBI:18248"/>
    </ligandPart>
</feature>
<evidence type="ECO:0000256" key="4">
    <source>
        <dbReference type="ARBA" id="ARBA00022982"/>
    </source>
</evidence>
<dbReference type="EMBL" id="CP024848">
    <property type="protein sequence ID" value="AXI10007.1"/>
    <property type="molecule type" value="Genomic_DNA"/>
</dbReference>
<keyword evidence="9" id="KW-0732">Signal</keyword>
<keyword evidence="5 7" id="KW-0408">Iron</keyword>
<comment type="PTM">
    <text evidence="6">Binds 1 heme c group covalently per subunit.</text>
</comment>
<dbReference type="OrthoDB" id="7933886at2"/>
<dbReference type="GO" id="GO:0009055">
    <property type="term" value="F:electron transfer activity"/>
    <property type="evidence" value="ECO:0007669"/>
    <property type="project" value="InterPro"/>
</dbReference>
<keyword evidence="12" id="KW-1185">Reference proteome</keyword>
<dbReference type="GO" id="GO:0020037">
    <property type="term" value="F:heme binding"/>
    <property type="evidence" value="ECO:0007669"/>
    <property type="project" value="InterPro"/>
</dbReference>
<feature type="chain" id="PRO_5038567855" evidence="9">
    <location>
        <begin position="19"/>
        <end position="117"/>
    </location>
</feature>
<dbReference type="GO" id="GO:0016020">
    <property type="term" value="C:membrane"/>
    <property type="evidence" value="ECO:0007669"/>
    <property type="project" value="InterPro"/>
</dbReference>
<dbReference type="PIRSF" id="PIRSF000025">
    <property type="entry name" value="Cytc_Bsub_c550"/>
    <property type="match status" value="1"/>
</dbReference>
<keyword evidence="3 7" id="KW-0479">Metal-binding</keyword>
<dbReference type="InterPro" id="IPR012218">
    <property type="entry name" value="Cyt_c_BACSU-c550-type"/>
</dbReference>
<keyword evidence="2 6" id="KW-0349">Heme</keyword>
<feature type="signal peptide" evidence="9">
    <location>
        <begin position="1"/>
        <end position="18"/>
    </location>
</feature>
<evidence type="ECO:0000256" key="3">
    <source>
        <dbReference type="ARBA" id="ARBA00022723"/>
    </source>
</evidence>
<dbReference type="InterPro" id="IPR051811">
    <property type="entry name" value="Cytochrome_c550/c551-like"/>
</dbReference>
<dbReference type="Proteomes" id="UP000253908">
    <property type="component" value="Chromosome"/>
</dbReference>
<dbReference type="RefSeq" id="WP_114917294.1">
    <property type="nucleotide sequence ID" value="NZ_CP024848.1"/>
</dbReference>
<feature type="region of interest" description="Disordered" evidence="8">
    <location>
        <begin position="17"/>
        <end position="47"/>
    </location>
</feature>
<evidence type="ECO:0000256" key="7">
    <source>
        <dbReference type="PIRSR" id="PIRSR000025-2"/>
    </source>
</evidence>
<evidence type="ECO:0000256" key="1">
    <source>
        <dbReference type="ARBA" id="ARBA00022448"/>
    </source>
</evidence>
<proteinExistence type="predicted"/>
<dbReference type="InterPro" id="IPR009056">
    <property type="entry name" value="Cyt_c-like_dom"/>
</dbReference>
<dbReference type="InterPro" id="IPR036909">
    <property type="entry name" value="Cyt_c-like_dom_sf"/>
</dbReference>
<evidence type="ECO:0000259" key="10">
    <source>
        <dbReference type="PROSITE" id="PS51007"/>
    </source>
</evidence>
<dbReference type="KEGG" id="ocn:CUC15_14200"/>
<reference evidence="12" key="1">
    <citation type="submission" date="2017-11" db="EMBL/GenBank/DDBJ databases">
        <authorList>
            <person name="Zhu W."/>
        </authorList>
    </citation>
    <scope>NUCLEOTIDE SEQUENCE [LARGE SCALE GENOMIC DNA]</scope>
    <source>
        <strain evidence="12">160</strain>
    </source>
</reference>
<dbReference type="SUPFAM" id="SSF46626">
    <property type="entry name" value="Cytochrome c"/>
    <property type="match status" value="1"/>
</dbReference>
<keyword evidence="4" id="KW-0249">Electron transport</keyword>
<dbReference type="Pfam" id="PF13442">
    <property type="entry name" value="Cytochrome_CBB3"/>
    <property type="match status" value="1"/>
</dbReference>
<evidence type="ECO:0000313" key="11">
    <source>
        <dbReference type="EMBL" id="AXI10007.1"/>
    </source>
</evidence>
<dbReference type="GO" id="GO:0005506">
    <property type="term" value="F:iron ion binding"/>
    <property type="evidence" value="ECO:0007669"/>
    <property type="project" value="InterPro"/>
</dbReference>
<dbReference type="NCBIfam" id="NF045774">
    <property type="entry name" value="cytochro_C551"/>
    <property type="match status" value="1"/>
</dbReference>
<dbReference type="PROSITE" id="PS51257">
    <property type="entry name" value="PROKAR_LIPOPROTEIN"/>
    <property type="match status" value="1"/>
</dbReference>
<feature type="binding site" description="covalent" evidence="6">
    <location>
        <position position="57"/>
    </location>
    <ligand>
        <name>heme c</name>
        <dbReference type="ChEBI" id="CHEBI:61717"/>
    </ligand>
</feature>
<accession>A0A345PJ27</accession>
<dbReference type="PANTHER" id="PTHR37823">
    <property type="entry name" value="CYTOCHROME C-553-LIKE"/>
    <property type="match status" value="1"/>
</dbReference>
<evidence type="ECO:0000256" key="9">
    <source>
        <dbReference type="SAM" id="SignalP"/>
    </source>
</evidence>
<dbReference type="InterPro" id="IPR054782">
    <property type="entry name" value="Cytochro_C551"/>
</dbReference>
<sequence length="117" mass="12038">MRKWIIATLFGTALVLGACGDGDEEPTENATDNGTEKTNEGGTVDADAGETVFAQNCSSCHGADLSGGVGPDLTQVGSKYSAEEIADIVTNGTGTMPPQSVSGEDLDNLTNWLAEKQ</sequence>
<organism evidence="11 12">
    <name type="scientific">Oceanobacillus zhaokaii</name>
    <dbReference type="NCBI Taxonomy" id="2052660"/>
    <lineage>
        <taxon>Bacteria</taxon>
        <taxon>Bacillati</taxon>
        <taxon>Bacillota</taxon>
        <taxon>Bacilli</taxon>
        <taxon>Bacillales</taxon>
        <taxon>Bacillaceae</taxon>
        <taxon>Oceanobacillus</taxon>
    </lineage>
</organism>
<dbReference type="PROSITE" id="PS51007">
    <property type="entry name" value="CYTC"/>
    <property type="match status" value="1"/>
</dbReference>
<feature type="binding site" description="covalent" evidence="6">
    <location>
        <position position="60"/>
    </location>
    <ligand>
        <name>heme c</name>
        <dbReference type="ChEBI" id="CHEBI:61717"/>
    </ligand>
</feature>
<gene>
    <name evidence="11" type="ORF">CUC15_14200</name>
</gene>
<evidence type="ECO:0000256" key="6">
    <source>
        <dbReference type="PIRSR" id="PIRSR000025-1"/>
    </source>
</evidence>
<evidence type="ECO:0000313" key="12">
    <source>
        <dbReference type="Proteomes" id="UP000253908"/>
    </source>
</evidence>
<feature type="binding site" description="axial binding residue" evidence="7">
    <location>
        <position position="61"/>
    </location>
    <ligand>
        <name>heme c</name>
        <dbReference type="ChEBI" id="CHEBI:61717"/>
    </ligand>
    <ligandPart>
        <name>Fe</name>
        <dbReference type="ChEBI" id="CHEBI:18248"/>
    </ligandPart>
</feature>
<keyword evidence="1" id="KW-0813">Transport</keyword>
<protein>
    <submittedName>
        <fullName evidence="11">Cytochrome C551</fullName>
    </submittedName>
</protein>
<dbReference type="AlphaFoldDB" id="A0A345PJ27"/>
<evidence type="ECO:0000256" key="8">
    <source>
        <dbReference type="SAM" id="MobiDB-lite"/>
    </source>
</evidence>
<evidence type="ECO:0000256" key="5">
    <source>
        <dbReference type="ARBA" id="ARBA00023004"/>
    </source>
</evidence>
<dbReference type="Gene3D" id="1.10.760.10">
    <property type="entry name" value="Cytochrome c-like domain"/>
    <property type="match status" value="1"/>
</dbReference>
<name>A0A345PJ27_9BACI</name>
<dbReference type="PANTHER" id="PTHR37823:SF4">
    <property type="entry name" value="MENAQUINOL-CYTOCHROME C REDUCTASE CYTOCHROME B_C SUBUNIT"/>
    <property type="match status" value="1"/>
</dbReference>